<dbReference type="InterPro" id="IPR051535">
    <property type="entry name" value="Siderophore_ABC-ATPase"/>
</dbReference>
<evidence type="ECO:0000256" key="3">
    <source>
        <dbReference type="ARBA" id="ARBA00022475"/>
    </source>
</evidence>
<evidence type="ECO:0000256" key="6">
    <source>
        <dbReference type="ARBA" id="ARBA00023065"/>
    </source>
</evidence>
<feature type="domain" description="AAA+ ATPase" evidence="8">
    <location>
        <begin position="48"/>
        <end position="223"/>
    </location>
</feature>
<dbReference type="InterPro" id="IPR003593">
    <property type="entry name" value="AAA+_ATPase"/>
</dbReference>
<keyword evidence="2" id="KW-0813">Transport</keyword>
<keyword evidence="6" id="KW-0406">Ion transport</keyword>
<dbReference type="RefSeq" id="WP_092114052.1">
    <property type="nucleotide sequence ID" value="NZ_FNTH01000001.1"/>
</dbReference>
<dbReference type="SUPFAM" id="SSF52540">
    <property type="entry name" value="P-loop containing nucleoside triphosphate hydrolases"/>
    <property type="match status" value="1"/>
</dbReference>
<evidence type="ECO:0000256" key="4">
    <source>
        <dbReference type="ARBA" id="ARBA00022496"/>
    </source>
</evidence>
<dbReference type="SMART" id="SM00382">
    <property type="entry name" value="AAA"/>
    <property type="match status" value="1"/>
</dbReference>
<keyword evidence="4" id="KW-0410">Iron transport</keyword>
<dbReference type="GO" id="GO:0016887">
    <property type="term" value="F:ATP hydrolysis activity"/>
    <property type="evidence" value="ECO:0007669"/>
    <property type="project" value="InterPro"/>
</dbReference>
<reference evidence="9 10" key="1">
    <citation type="submission" date="2016-10" db="EMBL/GenBank/DDBJ databases">
        <authorList>
            <person name="de Groot N.N."/>
        </authorList>
    </citation>
    <scope>NUCLEOTIDE SEQUENCE [LARGE SCALE GENOMIC DNA]</scope>
    <source>
        <strain evidence="9 10">MT12</strain>
    </source>
</reference>
<dbReference type="Pfam" id="PF13304">
    <property type="entry name" value="AAA_21"/>
    <property type="match status" value="1"/>
</dbReference>
<keyword evidence="5" id="KW-0408">Iron</keyword>
<dbReference type="GO" id="GO:0006302">
    <property type="term" value="P:double-strand break repair"/>
    <property type="evidence" value="ECO:0007669"/>
    <property type="project" value="InterPro"/>
</dbReference>
<proteinExistence type="predicted"/>
<accession>A0A1H4NB11</accession>
<dbReference type="GO" id="GO:0005886">
    <property type="term" value="C:plasma membrane"/>
    <property type="evidence" value="ECO:0007669"/>
    <property type="project" value="UniProtKB-SubCell"/>
</dbReference>
<keyword evidence="7" id="KW-0472">Membrane</keyword>
<gene>
    <name evidence="9" type="ORF">SAMN05444164_0567</name>
</gene>
<keyword evidence="3" id="KW-1003">Cell membrane</keyword>
<protein>
    <submittedName>
        <fullName evidence="9">Predicted ATPase</fullName>
    </submittedName>
</protein>
<dbReference type="Pfam" id="PF13476">
    <property type="entry name" value="AAA_23"/>
    <property type="match status" value="1"/>
</dbReference>
<dbReference type="AlphaFoldDB" id="A0A1H4NB11"/>
<dbReference type="OrthoDB" id="9784297at2"/>
<dbReference type="PANTHER" id="PTHR42771:SF2">
    <property type="entry name" value="IRON(3+)-HYDROXAMATE IMPORT ATP-BINDING PROTEIN FHUC"/>
    <property type="match status" value="1"/>
</dbReference>
<evidence type="ECO:0000256" key="7">
    <source>
        <dbReference type="ARBA" id="ARBA00023136"/>
    </source>
</evidence>
<name>A0A1H4NB11_9BRAD</name>
<dbReference type="InterPro" id="IPR003959">
    <property type="entry name" value="ATPase_AAA_core"/>
</dbReference>
<dbReference type="GO" id="GO:0006826">
    <property type="term" value="P:iron ion transport"/>
    <property type="evidence" value="ECO:0007669"/>
    <property type="project" value="UniProtKB-KW"/>
</dbReference>
<evidence type="ECO:0000256" key="2">
    <source>
        <dbReference type="ARBA" id="ARBA00022448"/>
    </source>
</evidence>
<dbReference type="Proteomes" id="UP000198992">
    <property type="component" value="Unassembled WGS sequence"/>
</dbReference>
<dbReference type="GO" id="GO:0005524">
    <property type="term" value="F:ATP binding"/>
    <property type="evidence" value="ECO:0007669"/>
    <property type="project" value="InterPro"/>
</dbReference>
<evidence type="ECO:0000256" key="5">
    <source>
        <dbReference type="ARBA" id="ARBA00023004"/>
    </source>
</evidence>
<evidence type="ECO:0000313" key="9">
    <source>
        <dbReference type="EMBL" id="SEB92055.1"/>
    </source>
</evidence>
<dbReference type="InterPro" id="IPR027417">
    <property type="entry name" value="P-loop_NTPase"/>
</dbReference>
<dbReference type="PANTHER" id="PTHR42771">
    <property type="entry name" value="IRON(3+)-HYDROXAMATE IMPORT ATP-BINDING PROTEIN FHUC"/>
    <property type="match status" value="1"/>
</dbReference>
<evidence type="ECO:0000259" key="8">
    <source>
        <dbReference type="SMART" id="SM00382"/>
    </source>
</evidence>
<dbReference type="EMBL" id="FNTH01000001">
    <property type="protein sequence ID" value="SEB92055.1"/>
    <property type="molecule type" value="Genomic_DNA"/>
</dbReference>
<dbReference type="InterPro" id="IPR038729">
    <property type="entry name" value="Rad50/SbcC_AAA"/>
</dbReference>
<sequence length="255" mass="28602">MARGRHRPINMPAPYLRRVWLDPGRIPNRNAYPFVLPLLRDEFELSFDKAITIIVGENGTGKSTLLEGIAVMAGYDDAGGGKGYRPVDHGRALEKMGGSLASALRASWLPKITNGWFFRAESFFSVARYLDEAAQDAGGLPPDFLSHSHGEGFLRFFEERCQRQGIFIFDEPESALSPARQIEFLKLLHRMNGTGHCQVIMATHAPVLMAYPDATLLRLSKYGLEPVSLRETDHYRLMREFCDDPKGFVEAAIED</sequence>
<evidence type="ECO:0000313" key="10">
    <source>
        <dbReference type="Proteomes" id="UP000198992"/>
    </source>
</evidence>
<comment type="subcellular location">
    <subcellularLocation>
        <location evidence="1">Cell membrane</location>
        <topology evidence="1">Peripheral membrane protein</topology>
    </subcellularLocation>
</comment>
<organism evidence="9 10">
    <name type="scientific">Bradyrhizobium erythrophlei</name>
    <dbReference type="NCBI Taxonomy" id="1437360"/>
    <lineage>
        <taxon>Bacteria</taxon>
        <taxon>Pseudomonadati</taxon>
        <taxon>Pseudomonadota</taxon>
        <taxon>Alphaproteobacteria</taxon>
        <taxon>Hyphomicrobiales</taxon>
        <taxon>Nitrobacteraceae</taxon>
        <taxon>Bradyrhizobium</taxon>
    </lineage>
</organism>
<evidence type="ECO:0000256" key="1">
    <source>
        <dbReference type="ARBA" id="ARBA00004202"/>
    </source>
</evidence>
<dbReference type="Gene3D" id="3.40.50.300">
    <property type="entry name" value="P-loop containing nucleotide triphosphate hydrolases"/>
    <property type="match status" value="2"/>
</dbReference>